<gene>
    <name evidence="10" type="primary">gerBC_3</name>
    <name evidence="10" type="ORF">SPACI_037540</name>
</gene>
<dbReference type="Pfam" id="PF05504">
    <property type="entry name" value="Spore_GerAC"/>
    <property type="match status" value="1"/>
</dbReference>
<dbReference type="Gene3D" id="3.30.300.210">
    <property type="entry name" value="Nutrient germinant receptor protein C, domain 3"/>
    <property type="match status" value="1"/>
</dbReference>
<evidence type="ECO:0000313" key="10">
    <source>
        <dbReference type="EMBL" id="XFO73647.1"/>
    </source>
</evidence>
<dbReference type="PROSITE" id="PS51257">
    <property type="entry name" value="PROKAR_LIPOPROTEIN"/>
    <property type="match status" value="1"/>
</dbReference>
<evidence type="ECO:0000256" key="4">
    <source>
        <dbReference type="ARBA" id="ARBA00022729"/>
    </source>
</evidence>
<organism evidence="10 11">
    <name type="scientific">Sporomusa acidovorans (strain ATCC 49682 / DSM 3132 / Mol)</name>
    <dbReference type="NCBI Taxonomy" id="1123286"/>
    <lineage>
        <taxon>Bacteria</taxon>
        <taxon>Bacillati</taxon>
        <taxon>Bacillota</taxon>
        <taxon>Negativicutes</taxon>
        <taxon>Selenomonadales</taxon>
        <taxon>Sporomusaceae</taxon>
        <taxon>Sporomusa</taxon>
    </lineage>
</organism>
<dbReference type="Pfam" id="PF25198">
    <property type="entry name" value="Spore_GerAC_N"/>
    <property type="match status" value="1"/>
</dbReference>
<dbReference type="Proteomes" id="UP000216052">
    <property type="component" value="Chromosome"/>
</dbReference>
<comment type="subcellular location">
    <subcellularLocation>
        <location evidence="1">Membrane</location>
        <topology evidence="1">Lipid-anchor</topology>
    </subcellularLocation>
</comment>
<keyword evidence="11" id="KW-1185">Reference proteome</keyword>
<protein>
    <submittedName>
        <fullName evidence="10">Spore germination protein B3</fullName>
    </submittedName>
</protein>
<evidence type="ECO:0000256" key="3">
    <source>
        <dbReference type="ARBA" id="ARBA00022544"/>
    </source>
</evidence>
<evidence type="ECO:0000256" key="7">
    <source>
        <dbReference type="ARBA" id="ARBA00023288"/>
    </source>
</evidence>
<dbReference type="InterPro" id="IPR038501">
    <property type="entry name" value="Spore_GerAC_C_sf"/>
</dbReference>
<dbReference type="EMBL" id="CP155571">
    <property type="protein sequence ID" value="XFO73647.1"/>
    <property type="molecule type" value="Genomic_DNA"/>
</dbReference>
<evidence type="ECO:0000256" key="2">
    <source>
        <dbReference type="ARBA" id="ARBA00007886"/>
    </source>
</evidence>
<evidence type="ECO:0000256" key="1">
    <source>
        <dbReference type="ARBA" id="ARBA00004635"/>
    </source>
</evidence>
<comment type="similarity">
    <text evidence="2">Belongs to the GerABKC lipoprotein family.</text>
</comment>
<evidence type="ECO:0000259" key="9">
    <source>
        <dbReference type="Pfam" id="PF25198"/>
    </source>
</evidence>
<name>A0ABZ3J6X2_SPOA4</name>
<dbReference type="Gene3D" id="6.20.190.10">
    <property type="entry name" value="Nutrient germinant receptor protein C, domain 1"/>
    <property type="match status" value="1"/>
</dbReference>
<feature type="domain" description="Spore germination GerAC-like C-terminal" evidence="8">
    <location>
        <begin position="231"/>
        <end position="396"/>
    </location>
</feature>
<sequence length="407" mass="45461">MAISRNKSMKNKFVMIFIVLLLLPGFIGGCGDMHNVDELAIVLGTGIDRIEGDEPILLTVQVVNTAAAKGPGAEGGGQEVQFITLTSQGKTMLDAVQNLAKISPRKLLFSHNKIVVLGKDFAESDISEAMDFLQRSREFRLTNLILVAERTAKEILETRLDIAKLPALGLHAMLVSKDQTFIYPVNINDFLLNLKTDIGVSYAPIVRLQDLTGENKAKLEMKDSPKINLHEMAIFKDNRLVGTLNDQEAKGLLWLINKLKKDTVIIPYPEGNTQFSLIISKGDSKIIPHITDKTITLEIICTGEAELREADYLSDQIKDLRLYKQLEQEAEKLLQAKVEQTIAKAQSDLKTDFIGFGNQIHNANPNEWHQIKAYWDQYFPEINYTVTFRITINKAGIIKGSATSKKP</sequence>
<keyword evidence="5" id="KW-0472">Membrane</keyword>
<dbReference type="InterPro" id="IPR057336">
    <property type="entry name" value="GerAC_N"/>
</dbReference>
<evidence type="ECO:0000313" key="11">
    <source>
        <dbReference type="Proteomes" id="UP000216052"/>
    </source>
</evidence>
<feature type="domain" description="Spore germination protein N-terminal" evidence="9">
    <location>
        <begin position="32"/>
        <end position="207"/>
    </location>
</feature>
<dbReference type="PANTHER" id="PTHR35789:SF1">
    <property type="entry name" value="SPORE GERMINATION PROTEIN B3"/>
    <property type="match status" value="1"/>
</dbReference>
<keyword evidence="7" id="KW-0449">Lipoprotein</keyword>
<reference evidence="10" key="1">
    <citation type="submission" date="2024-05" db="EMBL/GenBank/DDBJ databases">
        <title>Isolation and characterization of Sporomusa carbonis sp. nov., a carboxydotrophic hydrogenogen in the genus of Sporomusa isolated from a charcoal burning pile.</title>
        <authorList>
            <person name="Boeer T."/>
            <person name="Rosenbaum F."/>
            <person name="Eysell L."/>
            <person name="Mueller V."/>
            <person name="Daniel R."/>
            <person name="Poehlein A."/>
        </authorList>
    </citation>
    <scope>NUCLEOTIDE SEQUENCE [LARGE SCALE GENOMIC DNA]</scope>
    <source>
        <strain evidence="10">DSM 3132</strain>
    </source>
</reference>
<dbReference type="InterPro" id="IPR046953">
    <property type="entry name" value="Spore_GerAC-like_C"/>
</dbReference>
<dbReference type="PANTHER" id="PTHR35789">
    <property type="entry name" value="SPORE GERMINATION PROTEIN B3"/>
    <property type="match status" value="1"/>
</dbReference>
<proteinExistence type="inferred from homology"/>
<evidence type="ECO:0000259" key="8">
    <source>
        <dbReference type="Pfam" id="PF05504"/>
    </source>
</evidence>
<keyword evidence="6" id="KW-0564">Palmitate</keyword>
<dbReference type="InterPro" id="IPR008844">
    <property type="entry name" value="Spore_GerAC-like"/>
</dbReference>
<dbReference type="NCBIfam" id="TIGR02887">
    <property type="entry name" value="spore_ger_x_C"/>
    <property type="match status" value="1"/>
</dbReference>
<dbReference type="RefSeq" id="WP_093795706.1">
    <property type="nucleotide sequence ID" value="NZ_CP155571.1"/>
</dbReference>
<evidence type="ECO:0000256" key="6">
    <source>
        <dbReference type="ARBA" id="ARBA00023139"/>
    </source>
</evidence>
<keyword evidence="4" id="KW-0732">Signal</keyword>
<evidence type="ECO:0000256" key="5">
    <source>
        <dbReference type="ARBA" id="ARBA00023136"/>
    </source>
</evidence>
<accession>A0ABZ3J6X2</accession>
<keyword evidence="3" id="KW-0309">Germination</keyword>